<feature type="region of interest" description="Disordered" evidence="1">
    <location>
        <begin position="541"/>
        <end position="562"/>
    </location>
</feature>
<feature type="compositionally biased region" description="Polar residues" evidence="1">
    <location>
        <begin position="727"/>
        <end position="739"/>
    </location>
</feature>
<dbReference type="WBParaSite" id="ECPE_0001333901-mRNA-1">
    <property type="protein sequence ID" value="ECPE_0001333901-mRNA-1"/>
    <property type="gene ID" value="ECPE_0001333901"/>
</dbReference>
<evidence type="ECO:0000313" key="2">
    <source>
        <dbReference type="EMBL" id="VDP90573.1"/>
    </source>
</evidence>
<feature type="compositionally biased region" description="Polar residues" evidence="1">
    <location>
        <begin position="759"/>
        <end position="780"/>
    </location>
</feature>
<gene>
    <name evidence="2" type="ORF">ECPE_LOCUS13301</name>
</gene>
<accession>A0A183B265</accession>
<feature type="region of interest" description="Disordered" evidence="1">
    <location>
        <begin position="440"/>
        <end position="463"/>
    </location>
</feature>
<feature type="region of interest" description="Disordered" evidence="1">
    <location>
        <begin position="581"/>
        <end position="797"/>
    </location>
</feature>
<dbReference type="AlphaFoldDB" id="A0A183B265"/>
<feature type="compositionally biased region" description="Low complexity" evidence="1">
    <location>
        <begin position="706"/>
        <end position="721"/>
    </location>
</feature>
<evidence type="ECO:0000313" key="3">
    <source>
        <dbReference type="Proteomes" id="UP000272942"/>
    </source>
</evidence>
<dbReference type="Proteomes" id="UP000272942">
    <property type="component" value="Unassembled WGS sequence"/>
</dbReference>
<evidence type="ECO:0000313" key="4">
    <source>
        <dbReference type="WBParaSite" id="ECPE_0001333901-mRNA-1"/>
    </source>
</evidence>
<proteinExistence type="predicted"/>
<reference evidence="4" key="1">
    <citation type="submission" date="2016-06" db="UniProtKB">
        <authorList>
            <consortium name="WormBaseParasite"/>
        </authorList>
    </citation>
    <scope>IDENTIFICATION</scope>
</reference>
<feature type="region of interest" description="Disordered" evidence="1">
    <location>
        <begin position="221"/>
        <end position="340"/>
    </location>
</feature>
<dbReference type="OrthoDB" id="6254826at2759"/>
<feature type="compositionally biased region" description="Polar residues" evidence="1">
    <location>
        <begin position="656"/>
        <end position="686"/>
    </location>
</feature>
<feature type="compositionally biased region" description="Basic and acidic residues" evidence="1">
    <location>
        <begin position="273"/>
        <end position="293"/>
    </location>
</feature>
<evidence type="ECO:0000256" key="1">
    <source>
        <dbReference type="SAM" id="MobiDB-lite"/>
    </source>
</evidence>
<dbReference type="EMBL" id="UZAN01054767">
    <property type="protein sequence ID" value="VDP90573.1"/>
    <property type="molecule type" value="Genomic_DNA"/>
</dbReference>
<protein>
    <submittedName>
        <fullName evidence="4">PUM-HD domain-containing protein</fullName>
    </submittedName>
</protein>
<organism evidence="4">
    <name type="scientific">Echinostoma caproni</name>
    <dbReference type="NCBI Taxonomy" id="27848"/>
    <lineage>
        <taxon>Eukaryota</taxon>
        <taxon>Metazoa</taxon>
        <taxon>Spiralia</taxon>
        <taxon>Lophotrochozoa</taxon>
        <taxon>Platyhelminthes</taxon>
        <taxon>Trematoda</taxon>
        <taxon>Digenea</taxon>
        <taxon>Plagiorchiida</taxon>
        <taxon>Echinostomata</taxon>
        <taxon>Echinostomatoidea</taxon>
        <taxon>Echinostomatidae</taxon>
        <taxon>Echinostoma</taxon>
    </lineage>
</organism>
<keyword evidence="3" id="KW-1185">Reference proteome</keyword>
<reference evidence="2 3" key="2">
    <citation type="submission" date="2018-11" db="EMBL/GenBank/DDBJ databases">
        <authorList>
            <consortium name="Pathogen Informatics"/>
        </authorList>
    </citation>
    <scope>NUCLEOTIDE SEQUENCE [LARGE SCALE GENOMIC DNA]</scope>
    <source>
        <strain evidence="2 3">Egypt</strain>
    </source>
</reference>
<feature type="region of interest" description="Disordered" evidence="1">
    <location>
        <begin position="408"/>
        <end position="428"/>
    </location>
</feature>
<feature type="compositionally biased region" description="Basic and acidic residues" evidence="1">
    <location>
        <begin position="546"/>
        <end position="561"/>
    </location>
</feature>
<sequence>MTEVTELEPFESELLAIHHLDESALTRLEQEVGLGGGGSWWIDPSQTPVELDAHGELDEGAIVDVEAQVRVWLRHSFDKNPTFRDHNYHLLNRLNELARLQGLVEQAQLQQSMDLSDGAREQLYHSTLSLHSQAVPNLGASYDLTNPTPGLHHFDVHRSLEGSLSQQQQYAQMGYKYGPYSQGWSSDTRHGSVSGYDSPSRENNGFAPYLVGGSLYESTLGNGRLDAKPSGMPQVHRNPKYLPSNPAYGLRKRPSFTGVMGRLPLPDATSSPDRSHDRHALRGNENNPGERKNSAHGSMLDNLLRPTLTSSLPFSDPDSDVDVTKSLDGPRGVNPLSQSLSDADMLRVSNIKPNASYSSMRSSDVFEMARLQESHLRKHSGSRNKLHGSSGSLTSSLLDVRASADQALRSGGSGNQSHDGSIRNLSDVDLSKSHDGVVVFRDTSRGPPERQLTVRAKEPIDSLEDEDNRRTLIIHDNAELGDNLTESENHLPPDSLPNQARGNVVDHELSEPPTPVINDPPKTSGIRTAVNNEVPGPNVFFPHSPGNEDRDSVSSVPDHKNPVTRLDSFELLEARMSAETFSPGALKSAGPRTPSHQMGAENLPETTHSNMSGPPLTAKLPIPGQPPRSTSPTPSHSQRPSYPRPPSGPRMPSASNGSGPATSARSSTRLPVQSRLPTASASSANSRVGPRPPVQPQQIAQRGQLSRPGSRPSSASSSLSRPRSREPMTQIQSNTTNTGRIPVRAMPPVSKLAGDHQSRPTTSQLQVTRSDTSPVRSTRMNNKRLGQRPVAPGSRRT</sequence>
<name>A0A183B265_9TREM</name>
<feature type="compositionally biased region" description="Low complexity" evidence="1">
    <location>
        <begin position="627"/>
        <end position="641"/>
    </location>
</feature>